<keyword evidence="3" id="KW-1133">Transmembrane helix</keyword>
<dbReference type="RefSeq" id="WP_338686663.1">
    <property type="nucleotide sequence ID" value="NZ_AP024702.1"/>
</dbReference>
<accession>A0ABM7RP98</accession>
<name>A0ABM7RP98_9BACT</name>
<reference evidence="4 5" key="1">
    <citation type="submission" date="2021-06" db="EMBL/GenBank/DDBJ databases">
        <title>Complete genome of Haloferula helveola possessing various polysaccharide degrading enzymes.</title>
        <authorList>
            <person name="Takami H."/>
            <person name="Huang C."/>
            <person name="Hamasaki K."/>
        </authorList>
    </citation>
    <scope>NUCLEOTIDE SEQUENCE [LARGE SCALE GENOMIC DNA]</scope>
    <source>
        <strain evidence="4 5">CN-1</strain>
    </source>
</reference>
<protein>
    <recommendedName>
        <fullName evidence="6">t-SNARE coiled-coil homology domain-containing protein</fullName>
    </recommendedName>
</protein>
<organism evidence="4 5">
    <name type="scientific">Haloferula helveola</name>
    <dbReference type="NCBI Taxonomy" id="490095"/>
    <lineage>
        <taxon>Bacteria</taxon>
        <taxon>Pseudomonadati</taxon>
        <taxon>Verrucomicrobiota</taxon>
        <taxon>Verrucomicrobiia</taxon>
        <taxon>Verrucomicrobiales</taxon>
        <taxon>Verrucomicrobiaceae</taxon>
        <taxon>Haloferula</taxon>
    </lineage>
</organism>
<evidence type="ECO:0000256" key="2">
    <source>
        <dbReference type="SAM" id="MobiDB-lite"/>
    </source>
</evidence>
<keyword evidence="5" id="KW-1185">Reference proteome</keyword>
<feature type="region of interest" description="Disordered" evidence="2">
    <location>
        <begin position="1"/>
        <end position="25"/>
    </location>
</feature>
<dbReference type="Gene3D" id="1.20.5.340">
    <property type="match status" value="1"/>
</dbReference>
<feature type="transmembrane region" description="Helical" evidence="3">
    <location>
        <begin position="189"/>
        <end position="209"/>
    </location>
</feature>
<sequence length="212" mass="24122">MSTHTLDQNAPIDLDTPESDPAAKTRRWWNPFTRSDRPRRQWLGKRRRLMEDLRAEHNRLVETLEKLNERLDASESSSSPSMEIDPMPVIRGIEDISKGQKEISMGLSSLNEHMERSEKVSDRLTNSIDHVDQTLEGVRKSQTDTAGAVARVGERMEDVTARFESLFDRMAESEKEMARDYQKLQQRTLVAVAGIAATVVLVLALFMTAPWA</sequence>
<keyword evidence="3" id="KW-0812">Transmembrane</keyword>
<evidence type="ECO:0008006" key="6">
    <source>
        <dbReference type="Google" id="ProtNLM"/>
    </source>
</evidence>
<feature type="coiled-coil region" evidence="1">
    <location>
        <begin position="50"/>
        <end position="77"/>
    </location>
</feature>
<evidence type="ECO:0000313" key="5">
    <source>
        <dbReference type="Proteomes" id="UP001374893"/>
    </source>
</evidence>
<dbReference type="Proteomes" id="UP001374893">
    <property type="component" value="Chromosome"/>
</dbReference>
<evidence type="ECO:0000256" key="1">
    <source>
        <dbReference type="SAM" id="Coils"/>
    </source>
</evidence>
<keyword evidence="3" id="KW-0472">Membrane</keyword>
<dbReference type="EMBL" id="AP024702">
    <property type="protein sequence ID" value="BCX49864.1"/>
    <property type="molecule type" value="Genomic_DNA"/>
</dbReference>
<evidence type="ECO:0000256" key="3">
    <source>
        <dbReference type="SAM" id="Phobius"/>
    </source>
</evidence>
<gene>
    <name evidence="4" type="ORF">HAHE_37720</name>
</gene>
<evidence type="ECO:0000313" key="4">
    <source>
        <dbReference type="EMBL" id="BCX49864.1"/>
    </source>
</evidence>
<keyword evidence="1" id="KW-0175">Coiled coil</keyword>
<proteinExistence type="predicted"/>